<dbReference type="VEuPathDB" id="FungiDB:UMAG_01077"/>
<accession>A0A0D1CXT2</accession>
<feature type="region of interest" description="Disordered" evidence="2">
    <location>
        <begin position="1"/>
        <end position="45"/>
    </location>
</feature>
<dbReference type="InParanoid" id="A0A0D1CXT2"/>
<feature type="region of interest" description="Disordered" evidence="2">
    <location>
        <begin position="98"/>
        <end position="140"/>
    </location>
</feature>
<feature type="compositionally biased region" description="Polar residues" evidence="2">
    <location>
        <begin position="23"/>
        <end position="45"/>
    </location>
</feature>
<feature type="compositionally biased region" description="Low complexity" evidence="2">
    <location>
        <begin position="98"/>
        <end position="109"/>
    </location>
</feature>
<feature type="region of interest" description="Disordered" evidence="2">
    <location>
        <begin position="321"/>
        <end position="436"/>
    </location>
</feature>
<dbReference type="eggNOG" id="ENOG502RDZD">
    <property type="taxonomic scope" value="Eukaryota"/>
</dbReference>
<evidence type="ECO:0000256" key="2">
    <source>
        <dbReference type="SAM" id="MobiDB-lite"/>
    </source>
</evidence>
<dbReference type="AlphaFoldDB" id="A0A0D1CXT2"/>
<evidence type="ECO:0000313" key="4">
    <source>
        <dbReference type="Proteomes" id="UP000000561"/>
    </source>
</evidence>
<dbReference type="EMBL" id="CM003141">
    <property type="protein sequence ID" value="KIS71168.1"/>
    <property type="molecule type" value="Genomic_DNA"/>
</dbReference>
<feature type="compositionally biased region" description="Polar residues" evidence="2">
    <location>
        <begin position="356"/>
        <end position="368"/>
    </location>
</feature>
<feature type="compositionally biased region" description="Low complexity" evidence="2">
    <location>
        <begin position="117"/>
        <end position="127"/>
    </location>
</feature>
<feature type="coiled-coil region" evidence="1">
    <location>
        <begin position="614"/>
        <end position="648"/>
    </location>
</feature>
<keyword evidence="1" id="KW-0175">Coiled coil</keyword>
<feature type="region of interest" description="Disordered" evidence="2">
    <location>
        <begin position="583"/>
        <end position="607"/>
    </location>
</feature>
<proteinExistence type="predicted"/>
<feature type="compositionally biased region" description="Low complexity" evidence="2">
    <location>
        <begin position="583"/>
        <end position="597"/>
    </location>
</feature>
<feature type="compositionally biased region" description="Basic and acidic residues" evidence="2">
    <location>
        <begin position="381"/>
        <end position="401"/>
    </location>
</feature>
<keyword evidence="4" id="KW-1185">Reference proteome</keyword>
<protein>
    <submittedName>
        <fullName evidence="3">Uncharacterized protein</fullName>
    </submittedName>
</protein>
<dbReference type="OrthoDB" id="2549157at2759"/>
<feature type="compositionally biased region" description="Basic and acidic residues" evidence="2">
    <location>
        <begin position="418"/>
        <end position="434"/>
    </location>
</feature>
<name>A0A0D1CXT2_MYCMD</name>
<dbReference type="KEGG" id="uma:UMAG_01077"/>
<evidence type="ECO:0000256" key="1">
    <source>
        <dbReference type="SAM" id="Coils"/>
    </source>
</evidence>
<evidence type="ECO:0000313" key="3">
    <source>
        <dbReference type="EMBL" id="KIS71168.1"/>
    </source>
</evidence>
<dbReference type="GeneID" id="23562195"/>
<dbReference type="RefSeq" id="XP_011387039.1">
    <property type="nucleotide sequence ID" value="XM_011388737.1"/>
</dbReference>
<reference evidence="3 4" key="1">
    <citation type="journal article" date="2006" name="Nature">
        <title>Insights from the genome of the biotrophic fungal plant pathogen Ustilago maydis.</title>
        <authorList>
            <person name="Kamper J."/>
            <person name="Kahmann R."/>
            <person name="Bolker M."/>
            <person name="Ma L.J."/>
            <person name="Brefort T."/>
            <person name="Saville B.J."/>
            <person name="Banuett F."/>
            <person name="Kronstad J.W."/>
            <person name="Gold S.E."/>
            <person name="Muller O."/>
            <person name="Perlin M.H."/>
            <person name="Wosten H.A."/>
            <person name="de Vries R."/>
            <person name="Ruiz-Herrera J."/>
            <person name="Reynaga-Pena C.G."/>
            <person name="Snetselaar K."/>
            <person name="McCann M."/>
            <person name="Perez-Martin J."/>
            <person name="Feldbrugge M."/>
            <person name="Basse C.W."/>
            <person name="Steinberg G."/>
            <person name="Ibeas J.I."/>
            <person name="Holloman W."/>
            <person name="Guzman P."/>
            <person name="Farman M."/>
            <person name="Stajich J.E."/>
            <person name="Sentandreu R."/>
            <person name="Gonzalez-Prieto J.M."/>
            <person name="Kennell J.C."/>
            <person name="Molina L."/>
            <person name="Schirawski J."/>
            <person name="Mendoza-Mendoza A."/>
            <person name="Greilinger D."/>
            <person name="Munch K."/>
            <person name="Rossel N."/>
            <person name="Scherer M."/>
            <person name="Vranes M."/>
            <person name="Ladendorf O."/>
            <person name="Vincon V."/>
            <person name="Fuchs U."/>
            <person name="Sandrock B."/>
            <person name="Meng S."/>
            <person name="Ho E.C."/>
            <person name="Cahill M.J."/>
            <person name="Boyce K.J."/>
            <person name="Klose J."/>
            <person name="Klosterman S.J."/>
            <person name="Deelstra H.J."/>
            <person name="Ortiz-Castellanos L."/>
            <person name="Li W."/>
            <person name="Sanchez-Alonso P."/>
            <person name="Schreier P.H."/>
            <person name="Hauser-Hahn I."/>
            <person name="Vaupel M."/>
            <person name="Koopmann E."/>
            <person name="Friedrich G."/>
            <person name="Voss H."/>
            <person name="Schluter T."/>
            <person name="Margolis J."/>
            <person name="Platt D."/>
            <person name="Swimmer C."/>
            <person name="Gnirke A."/>
            <person name="Chen F."/>
            <person name="Vysotskaia V."/>
            <person name="Mannhaupt G."/>
            <person name="Guldener U."/>
            <person name="Munsterkotter M."/>
            <person name="Haase D."/>
            <person name="Oesterheld M."/>
            <person name="Mewes H.W."/>
            <person name="Mauceli E.W."/>
            <person name="DeCaprio D."/>
            <person name="Wade C.M."/>
            <person name="Butler J."/>
            <person name="Young S."/>
            <person name="Jaffe D.B."/>
            <person name="Calvo S."/>
            <person name="Nusbaum C."/>
            <person name="Galagan J."/>
            <person name="Birren B.W."/>
        </authorList>
    </citation>
    <scope>NUCLEOTIDE SEQUENCE [LARGE SCALE GENOMIC DNA]</scope>
    <source>
        <strain evidence="4">DSM 14603 / FGSC 9021 / UM521</strain>
    </source>
</reference>
<dbReference type="Proteomes" id="UP000000561">
    <property type="component" value="Chromosome 2"/>
</dbReference>
<gene>
    <name evidence="3" type="ORF">UMAG_01077</name>
</gene>
<organism evidence="3 4">
    <name type="scientific">Mycosarcoma maydis</name>
    <name type="common">Corn smut fungus</name>
    <name type="synonym">Ustilago maydis</name>
    <dbReference type="NCBI Taxonomy" id="5270"/>
    <lineage>
        <taxon>Eukaryota</taxon>
        <taxon>Fungi</taxon>
        <taxon>Dikarya</taxon>
        <taxon>Basidiomycota</taxon>
        <taxon>Ustilaginomycotina</taxon>
        <taxon>Ustilaginomycetes</taxon>
        <taxon>Ustilaginales</taxon>
        <taxon>Ustilaginaceae</taxon>
        <taxon>Mycosarcoma</taxon>
    </lineage>
</organism>
<feature type="compositionally biased region" description="Low complexity" evidence="2">
    <location>
        <begin position="327"/>
        <end position="341"/>
    </location>
</feature>
<sequence length="699" mass="76164">MPLSNCYSFLHSPSPASDVNLPTRPSSDNQSAFLPTHPPQSDDTLLASVSTRSDEAGFSLRSAIPSSLTSLLDAASTQVSKVTETSIKLAQSSLASVGSASPFFSPSSESSRKPTDPSESSPTSPRSNLKPASEPATANPARGSTTFTFCLFGAASTLAIYLLARNRQNMKHLQTARSLAYRDARAWRRVALDFARINALSGSRVQSLVAAGLRDGQAGGEIGRQIERELEEATRAVAQRRDWIKQQDRKTAQCAAPFSSQRSFSGAWGDIFDPHHTEFFFGSHVGRRGSELGDYGRWKPRHSSRHDDISCASSDGLPFKASEARTRASSSATSASPNPAEHSAQLKWQRAAGHSASASQANSKSPTGVDSALSASVDAQPDSREEWIGDVDRAIRERDLRSSQSPSGTDQAAVDPFSHSESEPTIDADRRESGVEDGNYLLPVSDLHIATNGQLRDVSAEVPINHVKSEAKTKTNRTKIGATKVNTTVTGTDKSSYPLSDQFGDLHDVYIAAWDDNLTGREQSTISQLKPDITTSGNEAKPNQALFTKLRSQRATNGLAKNPSTTDDEIEFMAELMFPSAAAQASPAQAKPSAMQSVATPTTSTKEEELLKQLDHKQAELTEYKYKIDELSERLDTMRDMCHDLTDEASRREKMHKIQVEQLDHKIGLFTVWAEEVQRRLGLETPPFFASLRNPLKRE</sequence>